<gene>
    <name evidence="2" type="ORF">FQ154_05350</name>
</gene>
<reference evidence="2 3" key="1">
    <citation type="submission" date="2019-07" db="EMBL/GenBank/DDBJ databases">
        <title>Analysis of the biochemical properties, biological activity and biotechnological potential of siderophores and biosurfactants produced by Antarctic psychrotolerant bacteria.</title>
        <authorList>
            <person name="Styczynski M."/>
            <person name="Krucon T."/>
            <person name="Decewicz P."/>
            <person name="Dziewit L."/>
        </authorList>
    </citation>
    <scope>NUCLEOTIDE SEQUENCE [LARGE SCALE GENOMIC DNA]</scope>
    <source>
        <strain evidence="2 3">ANT_H27</strain>
    </source>
</reference>
<evidence type="ECO:0000259" key="1">
    <source>
        <dbReference type="PROSITE" id="PS51725"/>
    </source>
</evidence>
<proteinExistence type="predicted"/>
<keyword evidence="2" id="KW-0560">Oxidoreductase</keyword>
<evidence type="ECO:0000313" key="2">
    <source>
        <dbReference type="EMBL" id="KAA0978655.1"/>
    </source>
</evidence>
<dbReference type="PROSITE" id="PS51725">
    <property type="entry name" value="ABM"/>
    <property type="match status" value="1"/>
</dbReference>
<sequence length="102" mass="11762">MIIEHASIPVKPGLEDDFVAAFERARPLISSTTGFLWLQLKRSIETPHRFLVLVSWETVQAHIEGFRGSENYETWKNLLHHFYDPFPLVEHFDSIEPAATAD</sequence>
<keyword evidence="2" id="KW-0503">Monooxygenase</keyword>
<dbReference type="Proteomes" id="UP000323856">
    <property type="component" value="Unassembled WGS sequence"/>
</dbReference>
<name>A0A5B0EKG4_9MICC</name>
<dbReference type="Gene3D" id="3.30.70.100">
    <property type="match status" value="1"/>
</dbReference>
<dbReference type="EMBL" id="VOBL01000004">
    <property type="protein sequence ID" value="KAA0978655.1"/>
    <property type="molecule type" value="Genomic_DNA"/>
</dbReference>
<dbReference type="InterPro" id="IPR007138">
    <property type="entry name" value="ABM_dom"/>
</dbReference>
<dbReference type="AlphaFoldDB" id="A0A5B0EKG4"/>
<dbReference type="GO" id="GO:0004497">
    <property type="term" value="F:monooxygenase activity"/>
    <property type="evidence" value="ECO:0007669"/>
    <property type="project" value="UniProtKB-KW"/>
</dbReference>
<dbReference type="OrthoDB" id="9798157at2"/>
<comment type="caution">
    <text evidence="2">The sequence shown here is derived from an EMBL/GenBank/DDBJ whole genome shotgun (WGS) entry which is preliminary data.</text>
</comment>
<dbReference type="RefSeq" id="WP_149618933.1">
    <property type="nucleotide sequence ID" value="NZ_VOBL01000004.1"/>
</dbReference>
<feature type="domain" description="ABM" evidence="1">
    <location>
        <begin position="2"/>
        <end position="92"/>
    </location>
</feature>
<dbReference type="InterPro" id="IPR011008">
    <property type="entry name" value="Dimeric_a/b-barrel"/>
</dbReference>
<protein>
    <submittedName>
        <fullName evidence="2">Antibiotic biosynthesis monooxygenase</fullName>
    </submittedName>
</protein>
<organism evidence="2 3">
    <name type="scientific">Paeniglutamicibacter gangotriensis</name>
    <dbReference type="NCBI Taxonomy" id="254787"/>
    <lineage>
        <taxon>Bacteria</taxon>
        <taxon>Bacillati</taxon>
        <taxon>Actinomycetota</taxon>
        <taxon>Actinomycetes</taxon>
        <taxon>Micrococcales</taxon>
        <taxon>Micrococcaceae</taxon>
        <taxon>Paeniglutamicibacter</taxon>
    </lineage>
</organism>
<accession>A0A5B0EKG4</accession>
<evidence type="ECO:0000313" key="3">
    <source>
        <dbReference type="Proteomes" id="UP000323856"/>
    </source>
</evidence>
<dbReference type="Pfam" id="PF03992">
    <property type="entry name" value="ABM"/>
    <property type="match status" value="1"/>
</dbReference>
<dbReference type="SUPFAM" id="SSF54909">
    <property type="entry name" value="Dimeric alpha+beta barrel"/>
    <property type="match status" value="1"/>
</dbReference>